<dbReference type="InterPro" id="IPR016170">
    <property type="entry name" value="Cytok_DH_C_sf"/>
</dbReference>
<protein>
    <recommendedName>
        <fullName evidence="4">FAD-binding PCMH-type domain-containing protein</fullName>
    </recommendedName>
</protein>
<feature type="domain" description="FAD-binding PCMH-type" evidence="4">
    <location>
        <begin position="50"/>
        <end position="239"/>
    </location>
</feature>
<keyword evidence="3" id="KW-0732">Signal</keyword>
<evidence type="ECO:0000256" key="3">
    <source>
        <dbReference type="SAM" id="SignalP"/>
    </source>
</evidence>
<name>A0ABR3PQX3_9TREE</name>
<dbReference type="Pfam" id="PF09129">
    <property type="entry name" value="Chol_subst-bind"/>
    <property type="match status" value="1"/>
</dbReference>
<comment type="caution">
    <text evidence="5">The sequence shown here is derived from an EMBL/GenBank/DDBJ whole genome shotgun (WGS) entry which is preliminary data.</text>
</comment>
<dbReference type="Proteomes" id="UP001565368">
    <property type="component" value="Unassembled WGS sequence"/>
</dbReference>
<keyword evidence="1" id="KW-0285">Flavoprotein</keyword>
<feature type="chain" id="PRO_5046499318" description="FAD-binding PCMH-type domain-containing protein" evidence="3">
    <location>
        <begin position="27"/>
        <end position="554"/>
    </location>
</feature>
<dbReference type="RefSeq" id="XP_069204802.1">
    <property type="nucleotide sequence ID" value="XM_069356865.1"/>
</dbReference>
<dbReference type="PANTHER" id="PTHR43762">
    <property type="entry name" value="L-GULONOLACTONE OXIDASE"/>
    <property type="match status" value="1"/>
</dbReference>
<reference evidence="5 6" key="1">
    <citation type="submission" date="2023-08" db="EMBL/GenBank/DDBJ databases">
        <title>Annotated Genome Sequence of Vanrija albida AlHP1.</title>
        <authorList>
            <person name="Herzog R."/>
        </authorList>
    </citation>
    <scope>NUCLEOTIDE SEQUENCE [LARGE SCALE GENOMIC DNA]</scope>
    <source>
        <strain evidence="5 6">AlHP1</strain>
    </source>
</reference>
<keyword evidence="2" id="KW-0274">FAD</keyword>
<dbReference type="Gene3D" id="3.40.462.10">
    <property type="entry name" value="FAD-linked oxidases, C-terminal domain"/>
    <property type="match status" value="1"/>
</dbReference>
<dbReference type="InterPro" id="IPR016171">
    <property type="entry name" value="Vanillyl_alc_oxidase_C-sub2"/>
</dbReference>
<organism evidence="5 6">
    <name type="scientific">Vanrija albida</name>
    <dbReference type="NCBI Taxonomy" id="181172"/>
    <lineage>
        <taxon>Eukaryota</taxon>
        <taxon>Fungi</taxon>
        <taxon>Dikarya</taxon>
        <taxon>Basidiomycota</taxon>
        <taxon>Agaricomycotina</taxon>
        <taxon>Tremellomycetes</taxon>
        <taxon>Trichosporonales</taxon>
        <taxon>Trichosporonaceae</taxon>
        <taxon>Vanrija</taxon>
    </lineage>
</organism>
<dbReference type="Gene3D" id="3.30.43.10">
    <property type="entry name" value="Uridine Diphospho-n-acetylenolpyruvylglucosamine Reductase, domain 2"/>
    <property type="match status" value="1"/>
</dbReference>
<evidence type="ECO:0000313" key="6">
    <source>
        <dbReference type="Proteomes" id="UP001565368"/>
    </source>
</evidence>
<dbReference type="Pfam" id="PF01565">
    <property type="entry name" value="FAD_binding_4"/>
    <property type="match status" value="1"/>
</dbReference>
<dbReference type="SUPFAM" id="SSF55103">
    <property type="entry name" value="FAD-linked oxidases, C-terminal domain"/>
    <property type="match status" value="1"/>
</dbReference>
<dbReference type="InterPro" id="IPR016166">
    <property type="entry name" value="FAD-bd_PCMH"/>
</dbReference>
<dbReference type="EMBL" id="JBBXJM010000007">
    <property type="protein sequence ID" value="KAL1404858.1"/>
    <property type="molecule type" value="Genomic_DNA"/>
</dbReference>
<dbReference type="InterPro" id="IPR036318">
    <property type="entry name" value="FAD-bd_PCMH-like_sf"/>
</dbReference>
<dbReference type="SUPFAM" id="SSF56176">
    <property type="entry name" value="FAD-binding/transporter-associated domain-like"/>
    <property type="match status" value="1"/>
</dbReference>
<evidence type="ECO:0000259" key="4">
    <source>
        <dbReference type="PROSITE" id="PS51387"/>
    </source>
</evidence>
<dbReference type="InterPro" id="IPR016164">
    <property type="entry name" value="FAD-linked_Oxase-like_C"/>
</dbReference>
<evidence type="ECO:0000256" key="1">
    <source>
        <dbReference type="ARBA" id="ARBA00022630"/>
    </source>
</evidence>
<accession>A0ABR3PQX3</accession>
<dbReference type="InterPro" id="IPR016169">
    <property type="entry name" value="FAD-bd_PCMH_sub2"/>
</dbReference>
<dbReference type="InterPro" id="IPR015213">
    <property type="entry name" value="Cholesterol_OX_subst-bd"/>
</dbReference>
<dbReference type="InterPro" id="IPR006094">
    <property type="entry name" value="Oxid_FAD_bind_N"/>
</dbReference>
<keyword evidence="6" id="KW-1185">Reference proteome</keyword>
<dbReference type="InterPro" id="IPR010031">
    <property type="entry name" value="FAD_lactone_oxidase-like"/>
</dbReference>
<gene>
    <name evidence="5" type="ORF">Q8F55_008469</name>
</gene>
<dbReference type="GeneID" id="95989512"/>
<feature type="signal peptide" evidence="3">
    <location>
        <begin position="1"/>
        <end position="26"/>
    </location>
</feature>
<dbReference type="InterPro" id="IPR016167">
    <property type="entry name" value="FAD-bd_PCMH_sub1"/>
</dbReference>
<sequence length="554" mass="60152">MRATTHRSFGASATLVLLTLVLSANALVVNLLPGFPAGQSAQPQQFENWSTEINTNVFQTTPKTVDELVAAVNWAAAKGWRVRPRGHTHGWAPTALDNSVNMLSRVLVVDMKSLNKVCAHPEDRSIELDAGASVDSMHDALKAAGLALGSAPALGDITIGGALAIGAHGTGVLASGEERAPGTTLASLSNLVIELDAVVWDGKCYAVKTFKRTDPEIGPFLCHLGRALITRVVLRAGESYDMRVESITNISMDELSAAPGTQGKTVESLLNSAGRMEIIQFPLTPNPWLKVWSLAPTKPESSRAVDGPYNYPFSDSINKSMSATINLGNTLAPGGIVVSAPIVWDSVIKGLAATHSADIWGQAGDVLRYVRESTLRVTANGIVVHCKRADVQKVIHEFHVKHQKLTKEYAAKLLFPINGPLEIRVTDVDCPGDVGIEGAVMPNLTPSRPYDDHPEWDAVVWFDVLTTPTTPFAPWYMKDIEQWALKNYAPYAGVRSEWSKGWAYTVWGGWKDTEIIKNVIPKSYGPHWKAAVETFKKYDPKRLYTSALLDAMGL</sequence>
<dbReference type="Gene3D" id="1.10.45.10">
    <property type="entry name" value="Vanillyl-alcohol Oxidase, Chain A, domain 4"/>
    <property type="match status" value="1"/>
</dbReference>
<evidence type="ECO:0000313" key="5">
    <source>
        <dbReference type="EMBL" id="KAL1404858.1"/>
    </source>
</evidence>
<dbReference type="PANTHER" id="PTHR43762:SF1">
    <property type="entry name" value="D-ARABINONO-1,4-LACTONE OXIDASE"/>
    <property type="match status" value="1"/>
</dbReference>
<evidence type="ECO:0000256" key="2">
    <source>
        <dbReference type="ARBA" id="ARBA00022827"/>
    </source>
</evidence>
<dbReference type="Gene3D" id="3.30.465.10">
    <property type="match status" value="1"/>
</dbReference>
<dbReference type="PROSITE" id="PS51387">
    <property type="entry name" value="FAD_PCMH"/>
    <property type="match status" value="1"/>
</dbReference>
<proteinExistence type="predicted"/>